<keyword evidence="2 4" id="KW-0378">Hydrolase</keyword>
<dbReference type="InterPro" id="IPR013320">
    <property type="entry name" value="ConA-like_dom_sf"/>
</dbReference>
<dbReference type="InterPro" id="IPR041542">
    <property type="entry name" value="GH43_C2"/>
</dbReference>
<dbReference type="CDD" id="cd09001">
    <property type="entry name" value="GH43_FsAxh1-like"/>
    <property type="match status" value="1"/>
</dbReference>
<protein>
    <recommendedName>
        <fullName evidence="6">Beta-xylosidase C-terminal Concanavalin A-like domain-containing protein</fullName>
    </recommendedName>
</protein>
<keyword evidence="3 4" id="KW-0326">Glycosidase</keyword>
<evidence type="ECO:0000256" key="4">
    <source>
        <dbReference type="RuleBase" id="RU361187"/>
    </source>
</evidence>
<evidence type="ECO:0000256" key="5">
    <source>
        <dbReference type="SAM" id="SignalP"/>
    </source>
</evidence>
<organism evidence="7 8">
    <name type="scientific">Cylindrodendrum hubeiense</name>
    <dbReference type="NCBI Taxonomy" id="595255"/>
    <lineage>
        <taxon>Eukaryota</taxon>
        <taxon>Fungi</taxon>
        <taxon>Dikarya</taxon>
        <taxon>Ascomycota</taxon>
        <taxon>Pezizomycotina</taxon>
        <taxon>Sordariomycetes</taxon>
        <taxon>Hypocreomycetidae</taxon>
        <taxon>Hypocreales</taxon>
        <taxon>Nectriaceae</taxon>
        <taxon>Cylindrodendrum</taxon>
    </lineage>
</organism>
<dbReference type="InterPro" id="IPR023296">
    <property type="entry name" value="Glyco_hydro_beta-prop_sf"/>
</dbReference>
<evidence type="ECO:0000256" key="3">
    <source>
        <dbReference type="ARBA" id="ARBA00023295"/>
    </source>
</evidence>
<dbReference type="InterPro" id="IPR051795">
    <property type="entry name" value="Glycosyl_Hydrlase_43"/>
</dbReference>
<keyword evidence="5" id="KW-0732">Signal</keyword>
<dbReference type="EMBL" id="JAANBB010000043">
    <property type="protein sequence ID" value="KAF7553633.1"/>
    <property type="molecule type" value="Genomic_DNA"/>
</dbReference>
<dbReference type="SUPFAM" id="SSF49899">
    <property type="entry name" value="Concanavalin A-like lectins/glucanases"/>
    <property type="match status" value="1"/>
</dbReference>
<sequence length="515" mass="57244">MKSLTFLLALVPGSAAQELFTNPVLWQDLADADIIRVDDVYYYSASNMHFSPGAPILRSYDLVNWEYLSHSVPTLDFDPADSYNLIGGERYNQGIYASYFNYRKSTDTFYWGGCIVGDWKTYIYTAPSAEGPWSHSSIIDTCYYDAGLLIDDDDTMYVAHGATNISVAQLTPDGLGQVRDQVVWESPEEIGYIEGSRFYKKDGAWYIWLVKPVPDQYVLKSTEGPFGPYEYRQVLDTSGYPVTGAGEPHQGGLVTTPAGDWHYMAFVDAYPGGRIPVLAPVSWDEDGWPHVELVNNEWQATYPYPVTPHPVKSITGTDYFETLGPQYEWNHNPDNAAWSIDRGLKLKTATVTDDFFLARNTLSHRILGPQSTATVELDYSAMVDGDRAGLALFRFEAGWIGIAKTGDRTTISMVNNIAMGPTDGWTTFDKGTEIASKEISGGSIWLRLQVDVSPGDNKKGSFSYSTDGTEFVDFGEAHVQSNKYLFFMGYRYGVFNYATSGLGGAVTVKSFDISQ</sequence>
<evidence type="ECO:0000313" key="7">
    <source>
        <dbReference type="EMBL" id="KAF7553633.1"/>
    </source>
</evidence>
<evidence type="ECO:0000256" key="2">
    <source>
        <dbReference type="ARBA" id="ARBA00022801"/>
    </source>
</evidence>
<evidence type="ECO:0000256" key="1">
    <source>
        <dbReference type="ARBA" id="ARBA00009865"/>
    </source>
</evidence>
<comment type="caution">
    <text evidence="7">The sequence shown here is derived from an EMBL/GenBank/DDBJ whole genome shotgun (WGS) entry which is preliminary data.</text>
</comment>
<dbReference type="PANTHER" id="PTHR42812:SF15">
    <property type="entry name" value="HYDROLASE, PUTATIVE (AFU_ORTHOLOGUE AFUA_2G00930)-RELATED"/>
    <property type="match status" value="1"/>
</dbReference>
<dbReference type="Gene3D" id="2.60.120.200">
    <property type="match status" value="1"/>
</dbReference>
<evidence type="ECO:0000259" key="6">
    <source>
        <dbReference type="Pfam" id="PF17851"/>
    </source>
</evidence>
<feature type="domain" description="Beta-xylosidase C-terminal Concanavalin A-like" evidence="6">
    <location>
        <begin position="321"/>
        <end position="512"/>
    </location>
</feature>
<evidence type="ECO:0000313" key="8">
    <source>
        <dbReference type="Proteomes" id="UP000722485"/>
    </source>
</evidence>
<reference evidence="7" key="1">
    <citation type="submission" date="2020-03" db="EMBL/GenBank/DDBJ databases">
        <title>Draft Genome Sequence of Cylindrodendrum hubeiense.</title>
        <authorList>
            <person name="Buettner E."/>
            <person name="Kellner H."/>
        </authorList>
    </citation>
    <scope>NUCLEOTIDE SEQUENCE</scope>
    <source>
        <strain evidence="7">IHI 201604</strain>
    </source>
</reference>
<feature type="chain" id="PRO_5040487627" description="Beta-xylosidase C-terminal Concanavalin A-like domain-containing protein" evidence="5">
    <location>
        <begin position="17"/>
        <end position="515"/>
    </location>
</feature>
<dbReference type="Pfam" id="PF17851">
    <property type="entry name" value="GH43_C2"/>
    <property type="match status" value="1"/>
</dbReference>
<dbReference type="GO" id="GO:0005975">
    <property type="term" value="P:carbohydrate metabolic process"/>
    <property type="evidence" value="ECO:0007669"/>
    <property type="project" value="InterPro"/>
</dbReference>
<accession>A0A9P5HEM0</accession>
<keyword evidence="8" id="KW-1185">Reference proteome</keyword>
<dbReference type="AlphaFoldDB" id="A0A9P5HEM0"/>
<dbReference type="Pfam" id="PF04616">
    <property type="entry name" value="Glyco_hydro_43"/>
    <property type="match status" value="1"/>
</dbReference>
<dbReference type="OrthoDB" id="2139957at2759"/>
<comment type="similarity">
    <text evidence="1 4">Belongs to the glycosyl hydrolase 43 family.</text>
</comment>
<dbReference type="SUPFAM" id="SSF75005">
    <property type="entry name" value="Arabinanase/levansucrase/invertase"/>
    <property type="match status" value="1"/>
</dbReference>
<dbReference type="Gene3D" id="2.115.10.20">
    <property type="entry name" value="Glycosyl hydrolase domain, family 43"/>
    <property type="match status" value="1"/>
</dbReference>
<feature type="signal peptide" evidence="5">
    <location>
        <begin position="1"/>
        <end position="16"/>
    </location>
</feature>
<dbReference type="GO" id="GO:0004553">
    <property type="term" value="F:hydrolase activity, hydrolyzing O-glycosyl compounds"/>
    <property type="evidence" value="ECO:0007669"/>
    <property type="project" value="InterPro"/>
</dbReference>
<dbReference type="Proteomes" id="UP000722485">
    <property type="component" value="Unassembled WGS sequence"/>
</dbReference>
<dbReference type="PANTHER" id="PTHR42812">
    <property type="entry name" value="BETA-XYLOSIDASE"/>
    <property type="match status" value="1"/>
</dbReference>
<name>A0A9P5HEM0_9HYPO</name>
<dbReference type="InterPro" id="IPR006710">
    <property type="entry name" value="Glyco_hydro_43"/>
</dbReference>
<gene>
    <name evidence="7" type="ORF">G7Z17_g3520</name>
</gene>
<proteinExistence type="inferred from homology"/>